<proteinExistence type="predicted"/>
<evidence type="ECO:0000313" key="2">
    <source>
        <dbReference type="EMBL" id="SPC21831.1"/>
    </source>
</evidence>
<dbReference type="EMBL" id="OGUS01000059">
    <property type="protein sequence ID" value="SPC06366.1"/>
    <property type="molecule type" value="Genomic_DNA"/>
</dbReference>
<accession>A0A375FLL6</accession>
<gene>
    <name evidence="2" type="ORF">CO2235_MP60127</name>
    <name evidence="1" type="ORF">CO2235_U540005</name>
</gene>
<organism evidence="1 3">
    <name type="scientific">Cupriavidus oxalaticus</name>
    <dbReference type="NCBI Taxonomy" id="96344"/>
    <lineage>
        <taxon>Bacteria</taxon>
        <taxon>Pseudomonadati</taxon>
        <taxon>Pseudomonadota</taxon>
        <taxon>Betaproteobacteria</taxon>
        <taxon>Burkholderiales</taxon>
        <taxon>Burkholderiaceae</taxon>
        <taxon>Cupriavidus</taxon>
    </lineage>
</organism>
<dbReference type="EMBL" id="OGUS01000141">
    <property type="protein sequence ID" value="SPC21831.1"/>
    <property type="molecule type" value="Genomic_DNA"/>
</dbReference>
<name>A0A375FLL6_9BURK</name>
<reference evidence="3" key="2">
    <citation type="submission" date="2018-01" db="EMBL/GenBank/DDBJ databases">
        <authorList>
            <person name="Gaut B.S."/>
            <person name="Morton B.R."/>
            <person name="Clegg M.T."/>
            <person name="Duvall M.R."/>
        </authorList>
    </citation>
    <scope>NUCLEOTIDE SEQUENCE [LARGE SCALE GENOMIC DNA]</scope>
</reference>
<evidence type="ECO:0000313" key="1">
    <source>
        <dbReference type="EMBL" id="SPC06366.1"/>
    </source>
</evidence>
<dbReference type="AlphaFoldDB" id="A0A375FLL6"/>
<evidence type="ECO:0000313" key="3">
    <source>
        <dbReference type="Proteomes" id="UP000256862"/>
    </source>
</evidence>
<protein>
    <submittedName>
        <fullName evidence="1">Transcriptional regulator</fullName>
    </submittedName>
</protein>
<dbReference type="InterPro" id="IPR036388">
    <property type="entry name" value="WH-like_DNA-bd_sf"/>
</dbReference>
<dbReference type="InterPro" id="IPR036390">
    <property type="entry name" value="WH_DNA-bd_sf"/>
</dbReference>
<dbReference type="Gene3D" id="1.10.10.10">
    <property type="entry name" value="Winged helix-like DNA-binding domain superfamily/Winged helix DNA-binding domain"/>
    <property type="match status" value="1"/>
</dbReference>
<comment type="caution">
    <text evidence="1">The sequence shown here is derived from an EMBL/GenBank/DDBJ whole genome shotgun (WGS) entry which is preliminary data.</text>
</comment>
<dbReference type="SUPFAM" id="SSF46785">
    <property type="entry name" value="Winged helix' DNA-binding domain"/>
    <property type="match status" value="1"/>
</dbReference>
<sequence>MPDCGSSHGLRMMIRIPAPSGAPTAPMKPPTFDRFFSRIYVLKLVQSSPATVLNLVERLRERGIDKNIRSLRPVLRSLMMARAITAELVEGSGRVYCITERGRAELEQYISHLAVLKAELAPDEGEPG</sequence>
<reference evidence="1" key="1">
    <citation type="submission" date="2018-01" db="EMBL/GenBank/DDBJ databases">
        <authorList>
            <person name="Clerissi C."/>
        </authorList>
    </citation>
    <scope>NUCLEOTIDE SEQUENCE</scope>
    <source>
        <strain evidence="1">Cupriavidus oxalaticus LMG 2235</strain>
    </source>
</reference>
<dbReference type="Proteomes" id="UP000256862">
    <property type="component" value="Plasmid CO2235_mp"/>
</dbReference>